<keyword evidence="8 11" id="KW-0227">DNA damage</keyword>
<evidence type="ECO:0000256" key="11">
    <source>
        <dbReference type="HAMAP-Rule" id="MF_00148"/>
    </source>
</evidence>
<proteinExistence type="inferred from homology"/>
<dbReference type="InterPro" id="IPR002043">
    <property type="entry name" value="UDG_fam1"/>
</dbReference>
<dbReference type="SUPFAM" id="SSF52141">
    <property type="entry name" value="Uracil-DNA glycosylase-like"/>
    <property type="match status" value="1"/>
</dbReference>
<comment type="similarity">
    <text evidence="4 11 13">Belongs to the uracil-DNA glycosylase (UDG) superfamily. UNG family.</text>
</comment>
<evidence type="ECO:0000256" key="3">
    <source>
        <dbReference type="ARBA" id="ARBA00004496"/>
    </source>
</evidence>
<keyword evidence="9 11" id="KW-0378">Hydrolase</keyword>
<evidence type="ECO:0000256" key="10">
    <source>
        <dbReference type="ARBA" id="ARBA00023204"/>
    </source>
</evidence>
<dbReference type="EMBL" id="CP002608">
    <property type="protein sequence ID" value="AEB41279.1"/>
    <property type="molecule type" value="Genomic_DNA"/>
</dbReference>
<dbReference type="NCBIfam" id="NF003591">
    <property type="entry name" value="PRK05254.1-4"/>
    <property type="match status" value="1"/>
</dbReference>
<dbReference type="HAMAP" id="MF_00148">
    <property type="entry name" value="UDG"/>
    <property type="match status" value="1"/>
</dbReference>
<dbReference type="InterPro" id="IPR005122">
    <property type="entry name" value="Uracil-DNA_glycosylase-like"/>
</dbReference>
<dbReference type="PROSITE" id="PS00130">
    <property type="entry name" value="U_DNA_GLYCOSYLASE"/>
    <property type="match status" value="1"/>
</dbReference>
<dbReference type="Proteomes" id="UP000008305">
    <property type="component" value="Chromosome"/>
</dbReference>
<dbReference type="GO" id="GO:0097510">
    <property type="term" value="P:base-excision repair, AP site formation via deaminated base removal"/>
    <property type="evidence" value="ECO:0007669"/>
    <property type="project" value="TreeGrafter"/>
</dbReference>
<comment type="function">
    <text evidence="2 11 13">Excises uracil residues from the DNA which can arise as a result of misincorporation of dUMP residues by DNA polymerase or due to deamination of cytosine.</text>
</comment>
<protein>
    <recommendedName>
        <fullName evidence="6 11">Uracil-DNA glycosylase</fullName>
        <shortName evidence="11">UDG</shortName>
        <ecNumber evidence="5 11">3.2.2.27</ecNumber>
    </recommendedName>
</protein>
<dbReference type="NCBIfam" id="NF003588">
    <property type="entry name" value="PRK05254.1-1"/>
    <property type="match status" value="1"/>
</dbReference>
<feature type="domain" description="Uracil-DNA glycosylase-like" evidence="14">
    <location>
        <begin position="63"/>
        <end position="224"/>
    </location>
</feature>
<evidence type="ECO:0000256" key="8">
    <source>
        <dbReference type="ARBA" id="ARBA00022763"/>
    </source>
</evidence>
<name>A0AA34WHN8_CHLPE</name>
<keyword evidence="7 11" id="KW-0963">Cytoplasm</keyword>
<evidence type="ECO:0000313" key="16">
    <source>
        <dbReference type="Proteomes" id="UP000008305"/>
    </source>
</evidence>
<dbReference type="SMART" id="SM00987">
    <property type="entry name" value="UreE_C"/>
    <property type="match status" value="1"/>
</dbReference>
<dbReference type="KEGG" id="cpm:G5S_0269"/>
<dbReference type="CDD" id="cd10027">
    <property type="entry name" value="UDG-F1-like"/>
    <property type="match status" value="1"/>
</dbReference>
<evidence type="ECO:0000313" key="15">
    <source>
        <dbReference type="EMBL" id="AEB41279.1"/>
    </source>
</evidence>
<evidence type="ECO:0000256" key="12">
    <source>
        <dbReference type="PROSITE-ProRule" id="PRU10072"/>
    </source>
</evidence>
<gene>
    <name evidence="11 15" type="primary">ung</name>
    <name evidence="15" type="ordered locus">G5S_0269</name>
</gene>
<dbReference type="SMART" id="SM00986">
    <property type="entry name" value="UDG"/>
    <property type="match status" value="1"/>
</dbReference>
<evidence type="ECO:0000259" key="14">
    <source>
        <dbReference type="SMART" id="SM00986"/>
    </source>
</evidence>
<dbReference type="EC" id="3.2.2.27" evidence="5 11"/>
<sequence length="237" mass="26913">MQRVPTIDQIPKTWQDQLPSCWQEQLKEEWSQPYMLKLKHFLETEYAQHTVYPKQEYIFSALKSTPFAKVRVVILGQDPYPGEGQAHGLSFSVPPGMCLPPSLKNIFLELKADLGIENHSGCLQAWADQGVLLLNTVLTVRAGQPFSHAGQGWEKFTDAIVHKLIQERTHLIFVLWGAAARKKCDILFHSTHKHAILSSPHPSPLAAHRGFFGCSHFSKINYLLNTLNQPMINWKLP</sequence>
<feature type="active site" description="Proton acceptor" evidence="11 12">
    <location>
        <position position="78"/>
    </location>
</feature>
<keyword evidence="16" id="KW-1185">Reference proteome</keyword>
<comment type="catalytic activity">
    <reaction evidence="1 11 13">
        <text>Hydrolyzes single-stranded DNA or mismatched double-stranded DNA and polynucleotides, releasing free uracil.</text>
        <dbReference type="EC" id="3.2.2.27"/>
    </reaction>
</comment>
<dbReference type="NCBIfam" id="NF003589">
    <property type="entry name" value="PRK05254.1-2"/>
    <property type="match status" value="1"/>
</dbReference>
<evidence type="ECO:0000256" key="7">
    <source>
        <dbReference type="ARBA" id="ARBA00022490"/>
    </source>
</evidence>
<accession>A0AA34WHN8</accession>
<dbReference type="NCBIfam" id="NF003592">
    <property type="entry name" value="PRK05254.1-5"/>
    <property type="match status" value="1"/>
</dbReference>
<evidence type="ECO:0000256" key="9">
    <source>
        <dbReference type="ARBA" id="ARBA00022801"/>
    </source>
</evidence>
<dbReference type="InterPro" id="IPR036895">
    <property type="entry name" value="Uracil-DNA_glycosylase-like_sf"/>
</dbReference>
<evidence type="ECO:0000256" key="13">
    <source>
        <dbReference type="RuleBase" id="RU003780"/>
    </source>
</evidence>
<evidence type="ECO:0000256" key="2">
    <source>
        <dbReference type="ARBA" id="ARBA00002631"/>
    </source>
</evidence>
<comment type="subcellular location">
    <subcellularLocation>
        <location evidence="3 11">Cytoplasm</location>
    </subcellularLocation>
</comment>
<dbReference type="RefSeq" id="WP_013712357.1">
    <property type="nucleotide sequence ID" value="NC_015408.1"/>
</dbReference>
<keyword evidence="10 11" id="KW-0234">DNA repair</keyword>
<evidence type="ECO:0000256" key="1">
    <source>
        <dbReference type="ARBA" id="ARBA00001400"/>
    </source>
</evidence>
<dbReference type="GeneID" id="99718315"/>
<dbReference type="Gene3D" id="3.40.470.10">
    <property type="entry name" value="Uracil-DNA glycosylase-like domain"/>
    <property type="match status" value="1"/>
</dbReference>
<dbReference type="InterPro" id="IPR018085">
    <property type="entry name" value="Ura-DNA_Glyclase_AS"/>
</dbReference>
<dbReference type="Pfam" id="PF03167">
    <property type="entry name" value="UDG"/>
    <property type="match status" value="1"/>
</dbReference>
<reference evidence="15 16" key="1">
    <citation type="journal article" date="2011" name="J. Bacteriol.">
        <title>Genome sequence of the obligate intracellular animal pathogen Chlamydia pecorum E58.</title>
        <authorList>
            <person name="Mojica S."/>
            <person name="Huot Creasy H."/>
            <person name="Daugherty S."/>
            <person name="Read T.D."/>
            <person name="Kim T."/>
            <person name="Kaltenboeck B."/>
            <person name="Bavoil P."/>
            <person name="Myers G.S."/>
        </authorList>
    </citation>
    <scope>NUCLEOTIDE SEQUENCE [LARGE SCALE GENOMIC DNA]</scope>
    <source>
        <strain evidence="15 16">E58</strain>
    </source>
</reference>
<dbReference type="AlphaFoldDB" id="A0AA34WHN8"/>
<organism evidence="15 16">
    <name type="scientific">Chlamydia pecorum (strain ATCC VR-628 / DSM 29919 / E58)</name>
    <name type="common">Chlamydophila pecorum</name>
    <dbReference type="NCBI Taxonomy" id="331635"/>
    <lineage>
        <taxon>Bacteria</taxon>
        <taxon>Pseudomonadati</taxon>
        <taxon>Chlamydiota</taxon>
        <taxon>Chlamydiia</taxon>
        <taxon>Chlamydiales</taxon>
        <taxon>Chlamydiaceae</taxon>
        <taxon>Chlamydia/Chlamydophila group</taxon>
        <taxon>Chlamydia</taxon>
    </lineage>
</organism>
<dbReference type="PANTHER" id="PTHR11264:SF0">
    <property type="entry name" value="URACIL-DNA GLYCOSYLASE"/>
    <property type="match status" value="1"/>
</dbReference>
<dbReference type="GO" id="GO:0004844">
    <property type="term" value="F:uracil DNA N-glycosylase activity"/>
    <property type="evidence" value="ECO:0007669"/>
    <property type="project" value="UniProtKB-UniRule"/>
</dbReference>
<evidence type="ECO:0000256" key="6">
    <source>
        <dbReference type="ARBA" id="ARBA00018429"/>
    </source>
</evidence>
<dbReference type="FunFam" id="3.40.470.10:FF:000008">
    <property type="entry name" value="Uracil-DNA glycosylase"/>
    <property type="match status" value="1"/>
</dbReference>
<dbReference type="NCBIfam" id="TIGR00628">
    <property type="entry name" value="ung"/>
    <property type="match status" value="1"/>
</dbReference>
<dbReference type="PANTHER" id="PTHR11264">
    <property type="entry name" value="URACIL-DNA GLYCOSYLASE"/>
    <property type="match status" value="1"/>
</dbReference>
<evidence type="ECO:0000256" key="5">
    <source>
        <dbReference type="ARBA" id="ARBA00012030"/>
    </source>
</evidence>
<evidence type="ECO:0000256" key="4">
    <source>
        <dbReference type="ARBA" id="ARBA00008184"/>
    </source>
</evidence>
<dbReference type="GO" id="GO:0005737">
    <property type="term" value="C:cytoplasm"/>
    <property type="evidence" value="ECO:0007669"/>
    <property type="project" value="UniProtKB-SubCell"/>
</dbReference>
<keyword evidence="15" id="KW-0326">Glycosidase</keyword>